<dbReference type="InterPro" id="IPR026971">
    <property type="entry name" value="CND1/NCAPD3"/>
</dbReference>
<dbReference type="GO" id="GO:0010032">
    <property type="term" value="P:meiotic chromosome condensation"/>
    <property type="evidence" value="ECO:0007669"/>
    <property type="project" value="TreeGrafter"/>
</dbReference>
<dbReference type="PANTHER" id="PTHR14222:SF1">
    <property type="entry name" value="CONDENSIN-2 COMPLEX SUBUNIT D3"/>
    <property type="match status" value="1"/>
</dbReference>
<dbReference type="Proteomes" id="UP001459277">
    <property type="component" value="Unassembled WGS sequence"/>
</dbReference>
<protein>
    <submittedName>
        <fullName evidence="1">Uncharacterized protein</fullName>
    </submittedName>
</protein>
<evidence type="ECO:0000313" key="1">
    <source>
        <dbReference type="EMBL" id="KAK9992254.1"/>
    </source>
</evidence>
<evidence type="ECO:0000313" key="2">
    <source>
        <dbReference type="Proteomes" id="UP001459277"/>
    </source>
</evidence>
<accession>A0AAW2C5L8</accession>
<keyword evidence="2" id="KW-1185">Reference proteome</keyword>
<gene>
    <name evidence="1" type="ORF">SO802_027239</name>
</gene>
<reference evidence="1 2" key="1">
    <citation type="submission" date="2024-01" db="EMBL/GenBank/DDBJ databases">
        <title>A telomere-to-telomere, gap-free genome of sweet tea (Lithocarpus litseifolius).</title>
        <authorList>
            <person name="Zhou J."/>
        </authorList>
    </citation>
    <scope>NUCLEOTIDE SEQUENCE [LARGE SCALE GENOMIC DNA]</scope>
    <source>
        <strain evidence="1">Zhou-2022a</strain>
        <tissue evidence="1">Leaf</tissue>
    </source>
</reference>
<comment type="caution">
    <text evidence="1">The sequence shown here is derived from an EMBL/GenBank/DDBJ whole genome shotgun (WGS) entry which is preliminary data.</text>
</comment>
<dbReference type="GO" id="GO:0042393">
    <property type="term" value="F:histone binding"/>
    <property type="evidence" value="ECO:0007669"/>
    <property type="project" value="TreeGrafter"/>
</dbReference>
<name>A0AAW2C5L8_9ROSI</name>
<proteinExistence type="predicted"/>
<sequence length="184" mass="21120">MSTCEKADIYIALKIIAETTCTGEKCYSFTSLSLVDESEKIRQLAEYLYGNILKGEKVLTVKAPLLAYNSFVEAIFILNACLLILRAQEWRADFFAPLYSARTDLQLKCRFIISLSKSNNSPFIGSLMEYQLRIPLKSYKNENDDILVADKQLQKELIYDMQKYEFSKGKIKAVAKMRKQRLVA</sequence>
<dbReference type="GO" id="GO:0000779">
    <property type="term" value="C:condensed chromosome, centromeric region"/>
    <property type="evidence" value="ECO:0007669"/>
    <property type="project" value="TreeGrafter"/>
</dbReference>
<dbReference type="EMBL" id="JAZDWU010000009">
    <property type="protein sequence ID" value="KAK9992254.1"/>
    <property type="molecule type" value="Genomic_DNA"/>
</dbReference>
<organism evidence="1 2">
    <name type="scientific">Lithocarpus litseifolius</name>
    <dbReference type="NCBI Taxonomy" id="425828"/>
    <lineage>
        <taxon>Eukaryota</taxon>
        <taxon>Viridiplantae</taxon>
        <taxon>Streptophyta</taxon>
        <taxon>Embryophyta</taxon>
        <taxon>Tracheophyta</taxon>
        <taxon>Spermatophyta</taxon>
        <taxon>Magnoliopsida</taxon>
        <taxon>eudicotyledons</taxon>
        <taxon>Gunneridae</taxon>
        <taxon>Pentapetalae</taxon>
        <taxon>rosids</taxon>
        <taxon>fabids</taxon>
        <taxon>Fagales</taxon>
        <taxon>Fagaceae</taxon>
        <taxon>Lithocarpus</taxon>
    </lineage>
</organism>
<dbReference type="PANTHER" id="PTHR14222">
    <property type="entry name" value="CONDENSIN"/>
    <property type="match status" value="1"/>
</dbReference>
<dbReference type="GO" id="GO:0007076">
    <property type="term" value="P:mitotic chromosome condensation"/>
    <property type="evidence" value="ECO:0007669"/>
    <property type="project" value="InterPro"/>
</dbReference>
<dbReference type="AlphaFoldDB" id="A0AAW2C5L8"/>
<dbReference type="GO" id="GO:0000796">
    <property type="term" value="C:condensin complex"/>
    <property type="evidence" value="ECO:0007669"/>
    <property type="project" value="TreeGrafter"/>
</dbReference>